<dbReference type="EMBL" id="JAVRFD010000031">
    <property type="protein sequence ID" value="MDT0549156.1"/>
    <property type="molecule type" value="Genomic_DNA"/>
</dbReference>
<sequence>MRRTDKARHGALRRRAPWISTAVAAVLGAGALLFTNATSQAAVADNPGALTPLTTSAELSKLALTQRTVADTTIAELDRLLPNVSVDTVLGSANHTMPTPTSSPACRASEQAALPVKPKATAAYCFTTGDALTQSWLPQSVTSSGDADDDGAWGENKVILSGWTHNDHLYDEYPGAEPAADRGLARVAFIDANTPGAFKYRWVLLTVPTEGGANFAKLGSHLGGMVWYGDKLIVTASNGDASQNALYVFSMKHILQATVNSTAIGKVSGGYSAHGYQYLMPAIGSYGLSGKCSSANDDGVPCFASISLDRSATPDRLVANEWFSSGGTQPARLFRYDLAAPGGAMPLAVDGTGKAKAADAYETKAVGVQGVLSYQDDAGGKRWYVPSARGGPGQHGILWRQDTAEASATSCSGTDLASACWAKHSESMSLWWSTRTVWSVTEWAADSKGNWQDPTSSGWQDRVVPERVLFSVPLSSLD</sequence>
<evidence type="ECO:0000313" key="1">
    <source>
        <dbReference type="EMBL" id="MDT0549156.1"/>
    </source>
</evidence>
<gene>
    <name evidence="1" type="ORF">RND15_41770</name>
</gene>
<evidence type="ECO:0000313" key="2">
    <source>
        <dbReference type="Proteomes" id="UP001180754"/>
    </source>
</evidence>
<organism evidence="1 2">
    <name type="scientific">Streptomyces lonegramiae</name>
    <dbReference type="NCBI Taxonomy" id="3075524"/>
    <lineage>
        <taxon>Bacteria</taxon>
        <taxon>Bacillati</taxon>
        <taxon>Actinomycetota</taxon>
        <taxon>Actinomycetes</taxon>
        <taxon>Kitasatosporales</taxon>
        <taxon>Streptomycetaceae</taxon>
        <taxon>Streptomyces</taxon>
    </lineage>
</organism>
<protein>
    <recommendedName>
        <fullName evidence="3">Secreted protein</fullName>
    </recommendedName>
</protein>
<dbReference type="Proteomes" id="UP001180754">
    <property type="component" value="Unassembled WGS sequence"/>
</dbReference>
<keyword evidence="2" id="KW-1185">Reference proteome</keyword>
<dbReference type="RefSeq" id="WP_311729719.1">
    <property type="nucleotide sequence ID" value="NZ_JAVRFD010000031.1"/>
</dbReference>
<name>A0ABU2XTA5_9ACTN</name>
<reference evidence="1" key="1">
    <citation type="submission" date="2024-05" db="EMBL/GenBank/DDBJ databases">
        <title>30 novel species of actinomycetes from the DSMZ collection.</title>
        <authorList>
            <person name="Nouioui I."/>
        </authorList>
    </citation>
    <scope>NUCLEOTIDE SEQUENCE</scope>
    <source>
        <strain evidence="1">DSM 41529</strain>
    </source>
</reference>
<proteinExistence type="predicted"/>
<comment type="caution">
    <text evidence="1">The sequence shown here is derived from an EMBL/GenBank/DDBJ whole genome shotgun (WGS) entry which is preliminary data.</text>
</comment>
<evidence type="ECO:0008006" key="3">
    <source>
        <dbReference type="Google" id="ProtNLM"/>
    </source>
</evidence>
<accession>A0ABU2XTA5</accession>